<feature type="transmembrane region" description="Helical" evidence="1">
    <location>
        <begin position="35"/>
        <end position="56"/>
    </location>
</feature>
<dbReference type="Proteomes" id="UP000198635">
    <property type="component" value="Unassembled WGS sequence"/>
</dbReference>
<feature type="transmembrane region" description="Helical" evidence="1">
    <location>
        <begin position="63"/>
        <end position="81"/>
    </location>
</feature>
<name>A0A1I3VWD6_9BACT</name>
<accession>A0A1I3VWD6</accession>
<dbReference type="EMBL" id="FORX01000011">
    <property type="protein sequence ID" value="SFJ99708.1"/>
    <property type="molecule type" value="Genomic_DNA"/>
</dbReference>
<feature type="transmembrane region" description="Helical" evidence="1">
    <location>
        <begin position="12"/>
        <end position="29"/>
    </location>
</feature>
<organism evidence="2 3">
    <name type="scientific">Desulfomicrobium apsheronum</name>
    <dbReference type="NCBI Taxonomy" id="52560"/>
    <lineage>
        <taxon>Bacteria</taxon>
        <taxon>Pseudomonadati</taxon>
        <taxon>Thermodesulfobacteriota</taxon>
        <taxon>Desulfovibrionia</taxon>
        <taxon>Desulfovibrionales</taxon>
        <taxon>Desulfomicrobiaceae</taxon>
        <taxon>Desulfomicrobium</taxon>
    </lineage>
</organism>
<evidence type="ECO:0000313" key="2">
    <source>
        <dbReference type="EMBL" id="SFJ99708.1"/>
    </source>
</evidence>
<evidence type="ECO:0000313" key="3">
    <source>
        <dbReference type="Proteomes" id="UP000198635"/>
    </source>
</evidence>
<dbReference type="PANTHER" id="PTHR37422:SF13">
    <property type="entry name" value="LIPOPOLYSACCHARIDE BIOSYNTHESIS PROTEIN PA4999-RELATED"/>
    <property type="match status" value="1"/>
</dbReference>
<feature type="transmembrane region" description="Helical" evidence="1">
    <location>
        <begin position="179"/>
        <end position="203"/>
    </location>
</feature>
<dbReference type="PANTHER" id="PTHR37422">
    <property type="entry name" value="TEICHURONIC ACID BIOSYNTHESIS PROTEIN TUAE"/>
    <property type="match status" value="1"/>
</dbReference>
<keyword evidence="3" id="KW-1185">Reference proteome</keyword>
<feature type="transmembrane region" description="Helical" evidence="1">
    <location>
        <begin position="87"/>
        <end position="108"/>
    </location>
</feature>
<evidence type="ECO:0000256" key="1">
    <source>
        <dbReference type="SAM" id="Phobius"/>
    </source>
</evidence>
<proteinExistence type="predicted"/>
<keyword evidence="1" id="KW-0812">Transmembrane</keyword>
<dbReference type="RefSeq" id="WP_092375659.1">
    <property type="nucleotide sequence ID" value="NZ_FORX01000011.1"/>
</dbReference>
<evidence type="ECO:0008006" key="4">
    <source>
        <dbReference type="Google" id="ProtNLM"/>
    </source>
</evidence>
<feature type="transmembrane region" description="Helical" evidence="1">
    <location>
        <begin position="215"/>
        <end position="233"/>
    </location>
</feature>
<protein>
    <recommendedName>
        <fullName evidence="4">O-antigen ligase like membrane protein</fullName>
    </recommendedName>
</protein>
<feature type="transmembrane region" description="Helical" evidence="1">
    <location>
        <begin position="318"/>
        <end position="338"/>
    </location>
</feature>
<feature type="transmembrane region" description="Helical" evidence="1">
    <location>
        <begin position="150"/>
        <end position="167"/>
    </location>
</feature>
<feature type="transmembrane region" description="Helical" evidence="1">
    <location>
        <begin position="120"/>
        <end position="138"/>
    </location>
</feature>
<dbReference type="AlphaFoldDB" id="A0A1I3VWD6"/>
<keyword evidence="1" id="KW-0472">Membrane</keyword>
<dbReference type="STRING" id="52560.SAMN04488082_11184"/>
<dbReference type="InterPro" id="IPR051533">
    <property type="entry name" value="WaaL-like"/>
</dbReference>
<feature type="transmembrane region" description="Helical" evidence="1">
    <location>
        <begin position="350"/>
        <end position="377"/>
    </location>
</feature>
<sequence length="396" mass="46300">MHDKVTCGEWHIFFMSFLVYYIFIFIAFFTNISVFNVLGAILFLFIYLVLNFNFMFSLKIDKTIIICFCIFFNCIFAFFYNFDKIQFLYVIKFFYIFFVYIFVLSSNIVPINKSIIKYKFSALFIIFFIVSFLFGNIVQDGSISRISGVMANPNNLSLMAFVLIFLINDEKDSFLFKLINYFVFVVIILFASTSGAIIAIIIGLMFKYKNKFKEIMTALSLLAFIGFFLINYMPSLFRIKKQFSAILSVDLVNIITGNIQYGRLLSIYGAESLSALWRIAHWFKGMSIFFSGSFFEILFGFGIGSTSILMGTLPHNDFLRILIDQGIVGFCLFIYFIMLVYSRTPHEYRYIFISLCVFFFTENNIDNLFFMTIFMFFCGSIQIKFSNFKIGQIYNF</sequence>
<keyword evidence="1" id="KW-1133">Transmembrane helix</keyword>
<reference evidence="3" key="1">
    <citation type="submission" date="2016-10" db="EMBL/GenBank/DDBJ databases">
        <authorList>
            <person name="Varghese N."/>
            <person name="Submissions S."/>
        </authorList>
    </citation>
    <scope>NUCLEOTIDE SEQUENCE [LARGE SCALE GENOMIC DNA]</scope>
    <source>
        <strain evidence="3">DSM 5918</strain>
    </source>
</reference>
<gene>
    <name evidence="2" type="ORF">SAMN04488082_11184</name>
</gene>
<dbReference type="OrthoDB" id="4772390at2"/>
<feature type="transmembrane region" description="Helical" evidence="1">
    <location>
        <begin position="288"/>
        <end position="312"/>
    </location>
</feature>